<reference evidence="1 2" key="1">
    <citation type="submission" date="2018-05" db="EMBL/GenBank/DDBJ databases">
        <title>Amnibacterium sp. M8JJ-5, whole genome shotgun sequence.</title>
        <authorList>
            <person name="Tuo L."/>
        </authorList>
    </citation>
    <scope>NUCLEOTIDE SEQUENCE [LARGE SCALE GENOMIC DNA]</scope>
    <source>
        <strain evidence="1 2">M8JJ-5</strain>
    </source>
</reference>
<keyword evidence="2" id="KW-1185">Reference proteome</keyword>
<organism evidence="1 2">
    <name type="scientific">Amnibacterium flavum</name>
    <dbReference type="NCBI Taxonomy" id="2173173"/>
    <lineage>
        <taxon>Bacteria</taxon>
        <taxon>Bacillati</taxon>
        <taxon>Actinomycetota</taxon>
        <taxon>Actinomycetes</taxon>
        <taxon>Micrococcales</taxon>
        <taxon>Microbacteriaceae</taxon>
        <taxon>Amnibacterium</taxon>
    </lineage>
</organism>
<dbReference type="NCBIfam" id="NF003816">
    <property type="entry name" value="PRK05406.1-5"/>
    <property type="match status" value="1"/>
</dbReference>
<dbReference type="PANTHER" id="PTHR30292">
    <property type="entry name" value="UNCHARACTERIZED PROTEIN YBGL-RELATED"/>
    <property type="match status" value="1"/>
</dbReference>
<dbReference type="InterPro" id="IPR011330">
    <property type="entry name" value="Glyco_hydro/deAcase_b/a-brl"/>
</dbReference>
<proteinExistence type="predicted"/>
<dbReference type="CDD" id="cd10787">
    <property type="entry name" value="LamB_YcsF_like"/>
    <property type="match status" value="1"/>
</dbReference>
<dbReference type="InterPro" id="IPR005501">
    <property type="entry name" value="LamB/YcsF/PxpA-like"/>
</dbReference>
<comment type="caution">
    <text evidence="1">The sequence shown here is derived from an EMBL/GenBank/DDBJ whole genome shotgun (WGS) entry which is preliminary data.</text>
</comment>
<evidence type="ECO:0000313" key="1">
    <source>
        <dbReference type="EMBL" id="PVZ94999.1"/>
    </source>
</evidence>
<evidence type="ECO:0000313" key="2">
    <source>
        <dbReference type="Proteomes" id="UP000244893"/>
    </source>
</evidence>
<sequence>MAVLDLNCDLGEEVGDDDALFPLVTSANIACGFHAGDAATMTRSVALALANEVAIGAHPSYRDREGFGRREMSPPFAALVDDLAEQVDALTRIAADSGARLAYLKPHGALYNRIVHDDLQARAVAEVARVSGLPLLGMSGSALERAAAAAGSGFFREAFGDRAYLPDGTLAPRTVAGAVITDPARVAERVLRMAESRSVVATDGSIVPLEVDSVCLHGDTDDAVAIARAVRAALTGSGVLLAAFS</sequence>
<accession>A0A2V1HVB9</accession>
<gene>
    <name evidence="1" type="ORF">DDQ50_00205</name>
</gene>
<dbReference type="NCBIfam" id="NF003814">
    <property type="entry name" value="PRK05406.1-3"/>
    <property type="match status" value="1"/>
</dbReference>
<dbReference type="Pfam" id="PF03746">
    <property type="entry name" value="LamB_YcsF"/>
    <property type="match status" value="1"/>
</dbReference>
<dbReference type="GO" id="GO:0005975">
    <property type="term" value="P:carbohydrate metabolic process"/>
    <property type="evidence" value="ECO:0007669"/>
    <property type="project" value="InterPro"/>
</dbReference>
<dbReference type="EMBL" id="QEOP01000001">
    <property type="protein sequence ID" value="PVZ94999.1"/>
    <property type="molecule type" value="Genomic_DNA"/>
</dbReference>
<dbReference type="OrthoDB" id="9773478at2"/>
<dbReference type="Gene3D" id="3.20.20.370">
    <property type="entry name" value="Glycoside hydrolase/deacetylase"/>
    <property type="match status" value="1"/>
</dbReference>
<protein>
    <submittedName>
        <fullName evidence="1">LamB/YcsF family protein</fullName>
    </submittedName>
</protein>
<name>A0A2V1HVB9_9MICO</name>
<dbReference type="RefSeq" id="WP_116754738.1">
    <property type="nucleotide sequence ID" value="NZ_JBHUEX010000001.1"/>
</dbReference>
<dbReference type="PANTHER" id="PTHR30292:SF0">
    <property type="entry name" value="5-OXOPROLINASE SUBUNIT A"/>
    <property type="match status" value="1"/>
</dbReference>
<dbReference type="AlphaFoldDB" id="A0A2V1HVB9"/>
<dbReference type="Proteomes" id="UP000244893">
    <property type="component" value="Unassembled WGS sequence"/>
</dbReference>
<dbReference type="SUPFAM" id="SSF88713">
    <property type="entry name" value="Glycoside hydrolase/deacetylase"/>
    <property type="match status" value="1"/>
</dbReference>